<dbReference type="RefSeq" id="WP_377364418.1">
    <property type="nucleotide sequence ID" value="NZ_JBHTMN010000003.1"/>
</dbReference>
<keyword evidence="2 9" id="KW-0820">tRNA-binding</keyword>
<evidence type="ECO:0000256" key="4">
    <source>
        <dbReference type="ARBA" id="ARBA00022694"/>
    </source>
</evidence>
<comment type="function">
    <text evidence="9">Catalyzes the formation of N(4)-acetylcytidine (ac(4)C) at the wobble position of tRNA(Met), by using acetyl-CoA as an acetyl donor and ATP (or GTP).</text>
</comment>
<reference evidence="12" key="1">
    <citation type="journal article" date="2019" name="Int. J. Syst. Evol. Microbiol.">
        <title>The Global Catalogue of Microorganisms (GCM) 10K type strain sequencing project: providing services to taxonomists for standard genome sequencing and annotation.</title>
        <authorList>
            <consortium name="The Broad Institute Genomics Platform"/>
            <consortium name="The Broad Institute Genome Sequencing Center for Infectious Disease"/>
            <person name="Wu L."/>
            <person name="Ma J."/>
        </authorList>
    </citation>
    <scope>NUCLEOTIDE SEQUENCE [LARGE SCALE GENOMIC DNA]</scope>
    <source>
        <strain evidence="12">JCM 30774</strain>
    </source>
</reference>
<protein>
    <recommendedName>
        <fullName evidence="9">tRNA(Met) cytidine acetyltransferase TmcA</fullName>
        <ecNumber evidence="9">2.3.1.193</ecNumber>
    </recommendedName>
</protein>
<keyword evidence="4 9" id="KW-0819">tRNA processing</keyword>
<sequence length="668" mass="75078">MSDCAQQHRHCTLSLLPWSDAQAQFHRLTHGCPQQSLVVTHQVSLDSPCPVIGFNGLKNVLGQTHRALLLDFSQGINLSALAILAGTIEGGGALILHLGENWLDATDHELARFLPWPLTPEQQPSQYKHIFWRALHESHSPFSEQWPTALSASKAASHTNTLTQDQANFIQSLFPLQASNHLLLAPRGRGKSYALGTLLAQCKTLDYNLMATASSPQNAITLKSAFEQTVSCECPFSAPDALLASDNYYDVLVVDEAASLPLPVLDRLKEKAKTVVFSSTDYGYEGSGRGFGLKFKALLHAQSKPLIEHTLSQPLRWAENDPFELWLNELLFVEYSFHQAHSQTPRVLQGAQWLDYPQLLDQAFALLVSAHYQTTPDNKRWLVDDPSVTCFLSYHHHQLVGVALVSEEGSLPDDLSEQVAQGKRRPRGHLLPQSLLAHEGIEDAGRYRYWRVSRIAVAPNVRQQGHGSRLLDDIYRKAQSEQIDFVCTSFGATTEVLTFWQKNHFVSVRLGTSQDQASGNYSLMMLRAVTGDSHRLTCHWQSLFARQWWLCKPLSLRELEAPLMALIEAEFPKGEYPPLFKLTDKDVSDLTYFCEHHRPYDTIRAPLLVFSKHLLTLHLLKPDRPDDALLLGCSRNTLIESDAKSLGYTGKKAFYQALKQVIRKHLFN</sequence>
<evidence type="ECO:0000256" key="3">
    <source>
        <dbReference type="ARBA" id="ARBA00022679"/>
    </source>
</evidence>
<proteinExistence type="inferred from homology"/>
<dbReference type="PANTHER" id="PTHR10925">
    <property type="entry name" value="N-ACETYLTRANSFERASE 10"/>
    <property type="match status" value="1"/>
</dbReference>
<feature type="binding site" evidence="9">
    <location>
        <position position="316"/>
    </location>
    <ligand>
        <name>ATP</name>
        <dbReference type="ChEBI" id="CHEBI:30616"/>
    </ligand>
</feature>
<keyword evidence="1 9" id="KW-0963">Cytoplasm</keyword>
<evidence type="ECO:0000256" key="7">
    <source>
        <dbReference type="ARBA" id="ARBA00022884"/>
    </source>
</evidence>
<dbReference type="CDD" id="cd04301">
    <property type="entry name" value="NAT_SF"/>
    <property type="match status" value="1"/>
</dbReference>
<dbReference type="Pfam" id="PF13718">
    <property type="entry name" value="GNAT_acetyltr_2"/>
    <property type="match status" value="2"/>
</dbReference>
<keyword evidence="5 9" id="KW-0547">Nucleotide-binding</keyword>
<accession>A0ABW4AY39</accession>
<keyword evidence="12" id="KW-1185">Reference proteome</keyword>
<comment type="similarity">
    <text evidence="9">Belongs to the TmcA family.</text>
</comment>
<dbReference type="Proteomes" id="UP001597059">
    <property type="component" value="Unassembled WGS sequence"/>
</dbReference>
<dbReference type="GO" id="GO:0016746">
    <property type="term" value="F:acyltransferase activity"/>
    <property type="evidence" value="ECO:0007669"/>
    <property type="project" value="UniProtKB-KW"/>
</dbReference>
<feature type="domain" description="N-acetyltransferase" evidence="10">
    <location>
        <begin position="346"/>
        <end position="529"/>
    </location>
</feature>
<evidence type="ECO:0000256" key="5">
    <source>
        <dbReference type="ARBA" id="ARBA00022741"/>
    </source>
</evidence>
<dbReference type="InterPro" id="IPR038321">
    <property type="entry name" value="TmcA_C_sf"/>
</dbReference>
<dbReference type="InterPro" id="IPR016181">
    <property type="entry name" value="Acyl_CoA_acyltransferase"/>
</dbReference>
<comment type="subcellular location">
    <subcellularLocation>
        <location evidence="9">Cytoplasm</location>
    </subcellularLocation>
</comment>
<evidence type="ECO:0000259" key="10">
    <source>
        <dbReference type="PROSITE" id="PS51186"/>
    </source>
</evidence>
<comment type="catalytic activity">
    <reaction evidence="9">
        <text>cytidine(34) in elongator tRNA(Met) + acetyl-CoA + ATP + H2O = N(4)-acetylcytidine(34) in elongator tRNA(Met) + ADP + phosphate + CoA + H(+)</text>
        <dbReference type="Rhea" id="RHEA:43788"/>
        <dbReference type="Rhea" id="RHEA-COMP:10693"/>
        <dbReference type="Rhea" id="RHEA-COMP:10694"/>
        <dbReference type="ChEBI" id="CHEBI:15377"/>
        <dbReference type="ChEBI" id="CHEBI:15378"/>
        <dbReference type="ChEBI" id="CHEBI:30616"/>
        <dbReference type="ChEBI" id="CHEBI:43474"/>
        <dbReference type="ChEBI" id="CHEBI:57287"/>
        <dbReference type="ChEBI" id="CHEBI:57288"/>
        <dbReference type="ChEBI" id="CHEBI:74900"/>
        <dbReference type="ChEBI" id="CHEBI:82748"/>
        <dbReference type="ChEBI" id="CHEBI:456216"/>
        <dbReference type="EC" id="2.3.1.193"/>
    </reaction>
</comment>
<dbReference type="InterPro" id="IPR032672">
    <property type="entry name" value="TmcA/NAT10/Kre33"/>
</dbReference>
<dbReference type="Gene3D" id="3.40.50.300">
    <property type="entry name" value="P-loop containing nucleotide triphosphate hydrolases"/>
    <property type="match status" value="1"/>
</dbReference>
<feature type="binding site" evidence="9">
    <location>
        <position position="495"/>
    </location>
    <ligand>
        <name>acetyl-CoA</name>
        <dbReference type="ChEBI" id="CHEBI:57288"/>
    </ligand>
</feature>
<dbReference type="Pfam" id="PF05127">
    <property type="entry name" value="NAT10_TcmA_helicase"/>
    <property type="match status" value="1"/>
</dbReference>
<dbReference type="InterPro" id="IPR013562">
    <property type="entry name" value="TmcA/NAT10_N"/>
</dbReference>
<evidence type="ECO:0000256" key="1">
    <source>
        <dbReference type="ARBA" id="ARBA00022490"/>
    </source>
</evidence>
<dbReference type="PANTHER" id="PTHR10925:SF5">
    <property type="entry name" value="RNA CYTIDINE ACETYLTRANSFERASE"/>
    <property type="match status" value="1"/>
</dbReference>
<dbReference type="Pfam" id="PF08351">
    <property type="entry name" value="TmcA_N"/>
    <property type="match status" value="1"/>
</dbReference>
<evidence type="ECO:0000313" key="12">
    <source>
        <dbReference type="Proteomes" id="UP001597059"/>
    </source>
</evidence>
<feature type="binding site" evidence="9">
    <location>
        <position position="166"/>
    </location>
    <ligand>
        <name>ATP</name>
        <dbReference type="ChEBI" id="CHEBI:30616"/>
    </ligand>
</feature>
<dbReference type="InterPro" id="IPR000182">
    <property type="entry name" value="GNAT_dom"/>
</dbReference>
<organism evidence="11 12">
    <name type="scientific">Rhodanobacter aciditrophus</name>
    <dbReference type="NCBI Taxonomy" id="1623218"/>
    <lineage>
        <taxon>Bacteria</taxon>
        <taxon>Pseudomonadati</taxon>
        <taxon>Pseudomonadota</taxon>
        <taxon>Gammaproteobacteria</taxon>
        <taxon>Lysobacterales</taxon>
        <taxon>Rhodanobacteraceae</taxon>
        <taxon>Rhodanobacter</taxon>
    </lineage>
</organism>
<dbReference type="Gene3D" id="1.20.120.890">
    <property type="entry name" value="tRNA(Met) cytidine acetyltransferase, tail domain"/>
    <property type="match status" value="1"/>
</dbReference>
<dbReference type="SUPFAM" id="SSF52540">
    <property type="entry name" value="P-loop containing nucleoside triphosphate hydrolases"/>
    <property type="match status" value="1"/>
</dbReference>
<dbReference type="Gene3D" id="3.40.630.30">
    <property type="match status" value="1"/>
</dbReference>
<dbReference type="InterPro" id="IPR007807">
    <property type="entry name" value="TcmA/NAT10_helicase"/>
</dbReference>
<gene>
    <name evidence="9" type="primary">tmcA</name>
    <name evidence="11" type="ORF">ACFQ45_01005</name>
</gene>
<dbReference type="Gene3D" id="3.40.50.11040">
    <property type="match status" value="1"/>
</dbReference>
<dbReference type="EMBL" id="JBHTMN010000003">
    <property type="protein sequence ID" value="MFD1381926.1"/>
    <property type="molecule type" value="Genomic_DNA"/>
</dbReference>
<dbReference type="InterPro" id="IPR024914">
    <property type="entry name" value="tRNA_acetyltr_TmcA"/>
</dbReference>
<dbReference type="EC" id="2.3.1.193" evidence="9"/>
<evidence type="ECO:0000256" key="9">
    <source>
        <dbReference type="HAMAP-Rule" id="MF_01886"/>
    </source>
</evidence>
<keyword evidence="8 9" id="KW-0012">Acyltransferase</keyword>
<keyword evidence="3 9" id="KW-0808">Transferase</keyword>
<evidence type="ECO:0000313" key="11">
    <source>
        <dbReference type="EMBL" id="MFD1381926.1"/>
    </source>
</evidence>
<dbReference type="PROSITE" id="PS51186">
    <property type="entry name" value="GNAT"/>
    <property type="match status" value="1"/>
</dbReference>
<dbReference type="SUPFAM" id="SSF55729">
    <property type="entry name" value="Acyl-CoA N-acyltransferases (Nat)"/>
    <property type="match status" value="1"/>
</dbReference>
<comment type="caution">
    <text evidence="9">Lacks conserved residue(s) required for the propagation of feature annotation.</text>
</comment>
<evidence type="ECO:0000256" key="2">
    <source>
        <dbReference type="ARBA" id="ARBA00022555"/>
    </source>
</evidence>
<dbReference type="HAMAP" id="MF_01886">
    <property type="entry name" value="tRNA_acetyltr_TmcA"/>
    <property type="match status" value="1"/>
</dbReference>
<keyword evidence="7 9" id="KW-0694">RNA-binding</keyword>
<feature type="binding site" evidence="9">
    <location>
        <begin position="455"/>
        <end position="457"/>
    </location>
    <ligand>
        <name>acetyl-CoA</name>
        <dbReference type="ChEBI" id="CHEBI:57288"/>
    </ligand>
</feature>
<evidence type="ECO:0000256" key="6">
    <source>
        <dbReference type="ARBA" id="ARBA00022840"/>
    </source>
</evidence>
<comment type="caution">
    <text evidence="11">The sequence shown here is derived from an EMBL/GenBank/DDBJ whole genome shotgun (WGS) entry which is preliminary data.</text>
</comment>
<dbReference type="InterPro" id="IPR027417">
    <property type="entry name" value="P-loop_NTPase"/>
</dbReference>
<name>A0ABW4AY39_9GAMM</name>
<keyword evidence="6 9" id="KW-0067">ATP-binding</keyword>
<evidence type="ECO:0000256" key="8">
    <source>
        <dbReference type="ARBA" id="ARBA00023315"/>
    </source>
</evidence>